<keyword evidence="1 2" id="KW-0238">DNA-binding</keyword>
<evidence type="ECO:0000313" key="5">
    <source>
        <dbReference type="Proteomes" id="UP001519887"/>
    </source>
</evidence>
<feature type="DNA-binding region" description="H-T-H motif" evidence="2">
    <location>
        <begin position="22"/>
        <end position="41"/>
    </location>
</feature>
<organism evidence="4 5">
    <name type="scientific">Paenibacillus sepulcri</name>
    <dbReference type="NCBI Taxonomy" id="359917"/>
    <lineage>
        <taxon>Bacteria</taxon>
        <taxon>Bacillati</taxon>
        <taxon>Bacillota</taxon>
        <taxon>Bacilli</taxon>
        <taxon>Bacillales</taxon>
        <taxon>Paenibacillaceae</taxon>
        <taxon>Paenibacillus</taxon>
    </lineage>
</organism>
<dbReference type="InterPro" id="IPR023772">
    <property type="entry name" value="DNA-bd_HTH_TetR-type_CS"/>
</dbReference>
<protein>
    <submittedName>
        <fullName evidence="4">TetR/AcrR family transcriptional regulator</fullName>
    </submittedName>
</protein>
<gene>
    <name evidence="4" type="ORF">K0U00_36040</name>
</gene>
<accession>A0ABS7CEX5</accession>
<dbReference type="PANTHER" id="PTHR43479:SF11">
    <property type="entry name" value="ACREF_ENVCD OPERON REPRESSOR-RELATED"/>
    <property type="match status" value="1"/>
</dbReference>
<comment type="caution">
    <text evidence="4">The sequence shown here is derived from an EMBL/GenBank/DDBJ whole genome shotgun (WGS) entry which is preliminary data.</text>
</comment>
<feature type="domain" description="HTH tetR-type" evidence="3">
    <location>
        <begin position="1"/>
        <end position="59"/>
    </location>
</feature>
<dbReference type="PRINTS" id="PR00455">
    <property type="entry name" value="HTHTETR"/>
</dbReference>
<proteinExistence type="predicted"/>
<dbReference type="RefSeq" id="WP_210039211.1">
    <property type="nucleotide sequence ID" value="NZ_JBHLVU010000043.1"/>
</dbReference>
<dbReference type="EMBL" id="JAHZIK010001664">
    <property type="protein sequence ID" value="MBW7459482.1"/>
    <property type="molecule type" value="Genomic_DNA"/>
</dbReference>
<keyword evidence="5" id="KW-1185">Reference proteome</keyword>
<evidence type="ECO:0000256" key="1">
    <source>
        <dbReference type="ARBA" id="ARBA00023125"/>
    </source>
</evidence>
<evidence type="ECO:0000313" key="4">
    <source>
        <dbReference type="EMBL" id="MBW7459482.1"/>
    </source>
</evidence>
<evidence type="ECO:0000256" key="2">
    <source>
        <dbReference type="PROSITE-ProRule" id="PRU00335"/>
    </source>
</evidence>
<dbReference type="InterPro" id="IPR001647">
    <property type="entry name" value="HTH_TetR"/>
</dbReference>
<evidence type="ECO:0000259" key="3">
    <source>
        <dbReference type="PROSITE" id="PS50977"/>
    </source>
</evidence>
<dbReference type="Gene3D" id="1.10.357.10">
    <property type="entry name" value="Tetracycline Repressor, domain 2"/>
    <property type="match status" value="1"/>
</dbReference>
<reference evidence="4 5" key="1">
    <citation type="submission" date="2021-07" db="EMBL/GenBank/DDBJ databases">
        <title>Paenibacillus radiodurans sp. nov., isolated from the southeastern edge of Tengger Desert.</title>
        <authorList>
            <person name="Zhang G."/>
        </authorList>
    </citation>
    <scope>NUCLEOTIDE SEQUENCE [LARGE SCALE GENOMIC DNA]</scope>
    <source>
        <strain evidence="4 5">CCM 7311</strain>
    </source>
</reference>
<dbReference type="InterPro" id="IPR050624">
    <property type="entry name" value="HTH-type_Tx_Regulator"/>
</dbReference>
<dbReference type="Proteomes" id="UP001519887">
    <property type="component" value="Unassembled WGS sequence"/>
</dbReference>
<dbReference type="PROSITE" id="PS01081">
    <property type="entry name" value="HTH_TETR_1"/>
    <property type="match status" value="1"/>
</dbReference>
<dbReference type="SUPFAM" id="SSF46689">
    <property type="entry name" value="Homeodomain-like"/>
    <property type="match status" value="1"/>
</dbReference>
<dbReference type="Pfam" id="PF00440">
    <property type="entry name" value="TetR_N"/>
    <property type="match status" value="1"/>
</dbReference>
<dbReference type="InterPro" id="IPR009057">
    <property type="entry name" value="Homeodomain-like_sf"/>
</dbReference>
<dbReference type="PROSITE" id="PS50977">
    <property type="entry name" value="HTH_TETR_2"/>
    <property type="match status" value="1"/>
</dbReference>
<sequence length="199" mass="22909">MKKNILRSALLEFKQHGYRDASMRQIAHTAGITPGNIYRYFASKEAILHELIQPTYERFVGYVLEIRRDMDNTHTKEADSSMIYLHKIQGTIVKLFNQSSPELSILLNRSEGSKYENVKQELTTVIFSILEKAFHTFQNSGSARRQEEENQAARMIAATIVEGMCIILRDYEDGDTIERLVDELIRIYFAGIGDKINRS</sequence>
<name>A0ABS7CEX5_9BACL</name>
<dbReference type="PANTHER" id="PTHR43479">
    <property type="entry name" value="ACREF/ENVCD OPERON REPRESSOR-RELATED"/>
    <property type="match status" value="1"/>
</dbReference>